<dbReference type="InterPro" id="IPR020843">
    <property type="entry name" value="ER"/>
</dbReference>
<dbReference type="AlphaFoldDB" id="A0A0C7N1Z1"/>
<proteinExistence type="predicted"/>
<keyword evidence="3" id="KW-1185">Reference proteome</keyword>
<dbReference type="Proteomes" id="UP000054304">
    <property type="component" value="Unassembled WGS sequence"/>
</dbReference>
<evidence type="ECO:0000313" key="2">
    <source>
        <dbReference type="EMBL" id="CEP60574.1"/>
    </source>
</evidence>
<dbReference type="HOGENOM" id="CLU_026673_3_1_1"/>
<dbReference type="InterPro" id="IPR036291">
    <property type="entry name" value="NAD(P)-bd_dom_sf"/>
</dbReference>
<sequence length="313" mass="33147">MKAIQLQGQAPPNTVLIDIDTPTPGPGTVLVKIRASAIQPSDLLNAKGGFPYTTFPRICGRDYAGTIVSGPRAGEDVYGTSGFTYAFTKDGFHAEYALVAEDALARKPKNLSFVQAACIGVPFTTAKLVLRKANVKSSDTVLVIGAGGSVGSAVVQVATAIGCRVLTAGRNDKMDVNTTKDVELASVSALTNKNGGVDVVIDTVGSPAITKAGIKILAHGGRIAIIAAPGQVDLTFDMKDLYRHEKSIIGCNSLSYDAHTMALDMAELAPDFESGKLLPPREELWTPINLQEALQVYKMDKKGVEKYVIVMDH</sequence>
<evidence type="ECO:0000259" key="1">
    <source>
        <dbReference type="SMART" id="SM00829"/>
    </source>
</evidence>
<dbReference type="SUPFAM" id="SSF51735">
    <property type="entry name" value="NAD(P)-binding Rossmann-fold domains"/>
    <property type="match status" value="1"/>
</dbReference>
<dbReference type="InterPro" id="IPR011032">
    <property type="entry name" value="GroES-like_sf"/>
</dbReference>
<dbReference type="PANTHER" id="PTHR43482:SF1">
    <property type="entry name" value="PROTEIN AST1-RELATED"/>
    <property type="match status" value="1"/>
</dbReference>
<dbReference type="InterPro" id="IPR052585">
    <property type="entry name" value="Lipid_raft_assoc_Zn_ADH"/>
</dbReference>
<name>A0A0C7N1Z1_9SACH</name>
<accession>A0A0C7N1Z1</accession>
<protein>
    <submittedName>
        <fullName evidence="2">LALA0S01e14026g1_1</fullName>
    </submittedName>
</protein>
<dbReference type="PANTHER" id="PTHR43482">
    <property type="entry name" value="PROTEIN AST1-RELATED"/>
    <property type="match status" value="1"/>
</dbReference>
<dbReference type="RefSeq" id="XP_022626816.1">
    <property type="nucleotide sequence ID" value="XM_022774750.1"/>
</dbReference>
<dbReference type="Gene3D" id="3.40.50.720">
    <property type="entry name" value="NAD(P)-binding Rossmann-like Domain"/>
    <property type="match status" value="1"/>
</dbReference>
<dbReference type="Pfam" id="PF00107">
    <property type="entry name" value="ADH_zinc_N"/>
    <property type="match status" value="1"/>
</dbReference>
<dbReference type="SUPFAM" id="SSF50129">
    <property type="entry name" value="GroES-like"/>
    <property type="match status" value="1"/>
</dbReference>
<dbReference type="EMBL" id="LN736360">
    <property type="protein sequence ID" value="CEP60574.1"/>
    <property type="molecule type" value="Genomic_DNA"/>
</dbReference>
<dbReference type="GeneID" id="34683971"/>
<dbReference type="InterPro" id="IPR013149">
    <property type="entry name" value="ADH-like_C"/>
</dbReference>
<feature type="domain" description="Enoyl reductase (ER)" evidence="1">
    <location>
        <begin position="9"/>
        <end position="309"/>
    </location>
</feature>
<reference evidence="2 3" key="1">
    <citation type="submission" date="2014-12" db="EMBL/GenBank/DDBJ databases">
        <authorList>
            <person name="Neuveglise Cecile"/>
        </authorList>
    </citation>
    <scope>NUCLEOTIDE SEQUENCE [LARGE SCALE GENOMIC DNA]</scope>
    <source>
        <strain evidence="2 3">CBS 12615</strain>
    </source>
</reference>
<dbReference type="OrthoDB" id="3509362at2759"/>
<evidence type="ECO:0000313" key="3">
    <source>
        <dbReference type="Proteomes" id="UP000054304"/>
    </source>
</evidence>
<dbReference type="SMART" id="SM00829">
    <property type="entry name" value="PKS_ER"/>
    <property type="match status" value="1"/>
</dbReference>
<organism evidence="2 3">
    <name type="scientific">Lachancea lanzarotensis</name>
    <dbReference type="NCBI Taxonomy" id="1245769"/>
    <lineage>
        <taxon>Eukaryota</taxon>
        <taxon>Fungi</taxon>
        <taxon>Dikarya</taxon>
        <taxon>Ascomycota</taxon>
        <taxon>Saccharomycotina</taxon>
        <taxon>Saccharomycetes</taxon>
        <taxon>Saccharomycetales</taxon>
        <taxon>Saccharomycetaceae</taxon>
        <taxon>Lachancea</taxon>
    </lineage>
</organism>
<dbReference type="Pfam" id="PF08240">
    <property type="entry name" value="ADH_N"/>
    <property type="match status" value="1"/>
</dbReference>
<gene>
    <name evidence="2" type="ORF">LALA0_S01e14026g</name>
</gene>
<dbReference type="GO" id="GO:0016491">
    <property type="term" value="F:oxidoreductase activity"/>
    <property type="evidence" value="ECO:0007669"/>
    <property type="project" value="InterPro"/>
</dbReference>
<dbReference type="Gene3D" id="3.90.180.10">
    <property type="entry name" value="Medium-chain alcohol dehydrogenases, catalytic domain"/>
    <property type="match status" value="1"/>
</dbReference>
<dbReference type="InterPro" id="IPR013154">
    <property type="entry name" value="ADH-like_N"/>
</dbReference>